<organism evidence="6 7">
    <name type="scientific">Monoraphidium neglectum</name>
    <dbReference type="NCBI Taxonomy" id="145388"/>
    <lineage>
        <taxon>Eukaryota</taxon>
        <taxon>Viridiplantae</taxon>
        <taxon>Chlorophyta</taxon>
        <taxon>core chlorophytes</taxon>
        <taxon>Chlorophyceae</taxon>
        <taxon>CS clade</taxon>
        <taxon>Sphaeropleales</taxon>
        <taxon>Selenastraceae</taxon>
        <taxon>Monoraphidium</taxon>
    </lineage>
</organism>
<dbReference type="PROSITE" id="PS00194">
    <property type="entry name" value="THIOREDOXIN_1"/>
    <property type="match status" value="1"/>
</dbReference>
<dbReference type="STRING" id="145388.A0A0D2N1S9"/>
<protein>
    <recommendedName>
        <fullName evidence="2">Thioredoxin</fullName>
    </recommendedName>
</protein>
<feature type="site" description="Deprotonates C-terminal active site Cys" evidence="3">
    <location>
        <position position="26"/>
    </location>
</feature>
<dbReference type="PRINTS" id="PR00421">
    <property type="entry name" value="THIOREDOXIN"/>
</dbReference>
<gene>
    <name evidence="6" type="ORF">MNEG_1496</name>
</gene>
<keyword evidence="7" id="KW-1185">Reference proteome</keyword>
<dbReference type="PANTHER" id="PTHR46115">
    <property type="entry name" value="THIOREDOXIN-LIKE PROTEIN 1"/>
    <property type="match status" value="1"/>
</dbReference>
<dbReference type="PROSITE" id="PS51352">
    <property type="entry name" value="THIOREDOXIN_2"/>
    <property type="match status" value="1"/>
</dbReference>
<dbReference type="InterPro" id="IPR017937">
    <property type="entry name" value="Thioredoxin_CS"/>
</dbReference>
<evidence type="ECO:0000256" key="4">
    <source>
        <dbReference type="PIRSR" id="PIRSR000077-4"/>
    </source>
</evidence>
<feature type="active site" description="Nucleophile" evidence="3">
    <location>
        <position position="32"/>
    </location>
</feature>
<evidence type="ECO:0000256" key="1">
    <source>
        <dbReference type="ARBA" id="ARBA00023157"/>
    </source>
</evidence>
<feature type="disulfide bond" description="Redox-active" evidence="4">
    <location>
        <begin position="32"/>
        <end position="35"/>
    </location>
</feature>
<evidence type="ECO:0000256" key="2">
    <source>
        <dbReference type="PIRNR" id="PIRNR000077"/>
    </source>
</evidence>
<dbReference type="EMBL" id="KK100369">
    <property type="protein sequence ID" value="KIZ06462.1"/>
    <property type="molecule type" value="Genomic_DNA"/>
</dbReference>
<keyword evidence="1 4" id="KW-1015">Disulfide bond</keyword>
<feature type="site" description="Contributes to redox potential value" evidence="3">
    <location>
        <position position="34"/>
    </location>
</feature>
<comment type="similarity">
    <text evidence="2">Belongs to the thioredoxin family.</text>
</comment>
<reference evidence="6 7" key="1">
    <citation type="journal article" date="2013" name="BMC Genomics">
        <title>Reconstruction of the lipid metabolism for the microalga Monoraphidium neglectum from its genome sequence reveals characteristics suitable for biofuel production.</title>
        <authorList>
            <person name="Bogen C."/>
            <person name="Al-Dilaimi A."/>
            <person name="Albersmeier A."/>
            <person name="Wichmann J."/>
            <person name="Grundmann M."/>
            <person name="Rupp O."/>
            <person name="Lauersen K.J."/>
            <person name="Blifernez-Klassen O."/>
            <person name="Kalinowski J."/>
            <person name="Goesmann A."/>
            <person name="Mussgnug J.H."/>
            <person name="Kruse O."/>
        </authorList>
    </citation>
    <scope>NUCLEOTIDE SEQUENCE [LARGE SCALE GENOMIC DNA]</scope>
    <source>
        <strain evidence="6 7">SAG 48.87</strain>
    </source>
</reference>
<proteinExistence type="inferred from homology"/>
<dbReference type="KEGG" id="mng:MNEG_1496"/>
<sequence length="138" mass="14161">MVKQYQTLAALDEAIAAAGSKLVVIDFFAPWCGPCRAIAPKVEQWATQFADDVVFVKGFGAAASSGVAVGDAGGHKNAAWALVAAVAAAVDVDENTEAGAKYDIQAMPTFVLIKDGAVVATVIGADPAKLLAKINEKK</sequence>
<dbReference type="Pfam" id="PF00085">
    <property type="entry name" value="Thioredoxin"/>
    <property type="match status" value="2"/>
</dbReference>
<name>A0A0D2N1S9_9CHLO</name>
<dbReference type="AlphaFoldDB" id="A0A0D2N1S9"/>
<dbReference type="CDD" id="cd02947">
    <property type="entry name" value="TRX_family"/>
    <property type="match status" value="1"/>
</dbReference>
<keyword evidence="4" id="KW-0676">Redox-active center</keyword>
<dbReference type="PIRSF" id="PIRSF000077">
    <property type="entry name" value="Thioredoxin"/>
    <property type="match status" value="1"/>
</dbReference>
<evidence type="ECO:0000313" key="6">
    <source>
        <dbReference type="EMBL" id="KIZ06462.1"/>
    </source>
</evidence>
<dbReference type="RefSeq" id="XP_013905481.1">
    <property type="nucleotide sequence ID" value="XM_014050027.1"/>
</dbReference>
<dbReference type="OrthoDB" id="2121326at2759"/>
<dbReference type="InterPro" id="IPR036249">
    <property type="entry name" value="Thioredoxin-like_sf"/>
</dbReference>
<feature type="site" description="Contributes to redox potential value" evidence="3">
    <location>
        <position position="33"/>
    </location>
</feature>
<evidence type="ECO:0000259" key="5">
    <source>
        <dbReference type="PROSITE" id="PS51352"/>
    </source>
</evidence>
<dbReference type="SUPFAM" id="SSF52833">
    <property type="entry name" value="Thioredoxin-like"/>
    <property type="match status" value="1"/>
</dbReference>
<feature type="domain" description="Thioredoxin" evidence="5">
    <location>
        <begin position="1"/>
        <end position="138"/>
    </location>
</feature>
<accession>A0A0D2N1S9</accession>
<evidence type="ECO:0000313" key="7">
    <source>
        <dbReference type="Proteomes" id="UP000054498"/>
    </source>
</evidence>
<dbReference type="GeneID" id="25732573"/>
<dbReference type="InterPro" id="IPR005746">
    <property type="entry name" value="Thioredoxin"/>
</dbReference>
<dbReference type="InterPro" id="IPR013766">
    <property type="entry name" value="Thioredoxin_domain"/>
</dbReference>
<dbReference type="GO" id="GO:0015035">
    <property type="term" value="F:protein-disulfide reductase activity"/>
    <property type="evidence" value="ECO:0007669"/>
    <property type="project" value="InterPro"/>
</dbReference>
<dbReference type="Gene3D" id="3.40.30.10">
    <property type="entry name" value="Glutaredoxin"/>
    <property type="match status" value="1"/>
</dbReference>
<dbReference type="Proteomes" id="UP000054498">
    <property type="component" value="Unassembled WGS sequence"/>
</dbReference>
<feature type="active site" description="Nucleophile" evidence="3">
    <location>
        <position position="35"/>
    </location>
</feature>
<evidence type="ECO:0000256" key="3">
    <source>
        <dbReference type="PIRSR" id="PIRSR000077-1"/>
    </source>
</evidence>